<evidence type="ECO:0000313" key="2">
    <source>
        <dbReference type="Proteomes" id="UP000567293"/>
    </source>
</evidence>
<organism evidence="1 2">
    <name type="scientific">Candidatus Acidiferrum panamense</name>
    <dbReference type="NCBI Taxonomy" id="2741543"/>
    <lineage>
        <taxon>Bacteria</taxon>
        <taxon>Pseudomonadati</taxon>
        <taxon>Acidobacteriota</taxon>
        <taxon>Terriglobia</taxon>
        <taxon>Candidatus Acidiferrales</taxon>
        <taxon>Candidatus Acidiferrum</taxon>
    </lineage>
</organism>
<proteinExistence type="predicted"/>
<protein>
    <submittedName>
        <fullName evidence="1">Uncharacterized protein</fullName>
    </submittedName>
</protein>
<sequence length="60" mass="6153">MQSKHVGFLMLLGLGLAAGSWLIAAGESPAVTYIGHDKVAESLAKGGNLVTATDPVSYTH</sequence>
<comment type="caution">
    <text evidence="1">The sequence shown here is derived from an EMBL/GenBank/DDBJ whole genome shotgun (WGS) entry which is preliminary data.</text>
</comment>
<gene>
    <name evidence="1" type="ORF">HRJ53_08020</name>
</gene>
<dbReference type="AlphaFoldDB" id="A0A7V8NP66"/>
<evidence type="ECO:0000313" key="1">
    <source>
        <dbReference type="EMBL" id="MBA0084926.1"/>
    </source>
</evidence>
<keyword evidence="2" id="KW-1185">Reference proteome</keyword>
<feature type="non-terminal residue" evidence="1">
    <location>
        <position position="60"/>
    </location>
</feature>
<name>A0A7V8NP66_9BACT</name>
<accession>A0A7V8NP66</accession>
<dbReference type="EMBL" id="JACDQQ010000772">
    <property type="protein sequence ID" value="MBA0084926.1"/>
    <property type="molecule type" value="Genomic_DNA"/>
</dbReference>
<dbReference type="Proteomes" id="UP000567293">
    <property type="component" value="Unassembled WGS sequence"/>
</dbReference>
<reference evidence="1" key="1">
    <citation type="submission" date="2020-06" db="EMBL/GenBank/DDBJ databases">
        <title>Legume-microbial interactions unlock mineral nutrients during tropical forest succession.</title>
        <authorList>
            <person name="Epihov D.Z."/>
        </authorList>
    </citation>
    <scope>NUCLEOTIDE SEQUENCE [LARGE SCALE GENOMIC DNA]</scope>
    <source>
        <strain evidence="1">Pan2503</strain>
    </source>
</reference>